<evidence type="ECO:0000313" key="2">
    <source>
        <dbReference type="EMBL" id="CAH8364100.1"/>
    </source>
</evidence>
<comment type="caution">
    <text evidence="2">The sequence shown here is derived from an EMBL/GenBank/DDBJ whole genome shotgun (WGS) entry which is preliminary data.</text>
</comment>
<evidence type="ECO:0000313" key="3">
    <source>
        <dbReference type="Proteomes" id="UP001642260"/>
    </source>
</evidence>
<gene>
    <name evidence="2" type="ORF">ERUC_LOCUS29856</name>
</gene>
<feature type="region of interest" description="Disordered" evidence="1">
    <location>
        <begin position="1"/>
        <end position="35"/>
    </location>
</feature>
<keyword evidence="3" id="KW-1185">Reference proteome</keyword>
<organism evidence="2 3">
    <name type="scientific">Eruca vesicaria subsp. sativa</name>
    <name type="common">Garden rocket</name>
    <name type="synonym">Eruca sativa</name>
    <dbReference type="NCBI Taxonomy" id="29727"/>
    <lineage>
        <taxon>Eukaryota</taxon>
        <taxon>Viridiplantae</taxon>
        <taxon>Streptophyta</taxon>
        <taxon>Embryophyta</taxon>
        <taxon>Tracheophyta</taxon>
        <taxon>Spermatophyta</taxon>
        <taxon>Magnoliopsida</taxon>
        <taxon>eudicotyledons</taxon>
        <taxon>Gunneridae</taxon>
        <taxon>Pentapetalae</taxon>
        <taxon>rosids</taxon>
        <taxon>malvids</taxon>
        <taxon>Brassicales</taxon>
        <taxon>Brassicaceae</taxon>
        <taxon>Brassiceae</taxon>
        <taxon>Eruca</taxon>
    </lineage>
</organism>
<dbReference type="AlphaFoldDB" id="A0ABC8KY29"/>
<sequence length="95" mass="10383">MAAQSPKSHDNKENVSPSNMTTILDSSSSTDKDKTQIIIRRRLPLKDITSLFVSSSPLPSLPNPPFDAKCMKRRSGVGIKAPATSSSTFSCRNFR</sequence>
<feature type="compositionally biased region" description="Polar residues" evidence="1">
    <location>
        <begin position="14"/>
        <end position="24"/>
    </location>
</feature>
<dbReference type="Proteomes" id="UP001642260">
    <property type="component" value="Unassembled WGS sequence"/>
</dbReference>
<evidence type="ECO:0000256" key="1">
    <source>
        <dbReference type="SAM" id="MobiDB-lite"/>
    </source>
</evidence>
<accession>A0ABC8KY29</accession>
<name>A0ABC8KY29_ERUVS</name>
<proteinExistence type="predicted"/>
<reference evidence="2 3" key="1">
    <citation type="submission" date="2022-03" db="EMBL/GenBank/DDBJ databases">
        <authorList>
            <person name="Macdonald S."/>
            <person name="Ahmed S."/>
            <person name="Newling K."/>
        </authorList>
    </citation>
    <scope>NUCLEOTIDE SEQUENCE [LARGE SCALE GENOMIC DNA]</scope>
</reference>
<dbReference type="EMBL" id="CAKOAT010376266">
    <property type="protein sequence ID" value="CAH8364100.1"/>
    <property type="molecule type" value="Genomic_DNA"/>
</dbReference>
<protein>
    <submittedName>
        <fullName evidence="2">Uncharacterized protein</fullName>
    </submittedName>
</protein>